<keyword evidence="1" id="KW-0175">Coiled coil</keyword>
<evidence type="ECO:0000313" key="5">
    <source>
        <dbReference type="Proteomes" id="UP001234178"/>
    </source>
</evidence>
<feature type="signal peptide" evidence="3">
    <location>
        <begin position="1"/>
        <end position="19"/>
    </location>
</feature>
<feature type="chain" id="PRO_5046732763" description="Glycoprotein" evidence="3">
    <location>
        <begin position="20"/>
        <end position="645"/>
    </location>
</feature>
<evidence type="ECO:0000256" key="3">
    <source>
        <dbReference type="SAM" id="SignalP"/>
    </source>
</evidence>
<evidence type="ECO:0000256" key="2">
    <source>
        <dbReference type="SAM" id="MobiDB-lite"/>
    </source>
</evidence>
<evidence type="ECO:0000313" key="4">
    <source>
        <dbReference type="EMBL" id="KAK4027765.1"/>
    </source>
</evidence>
<keyword evidence="5" id="KW-1185">Reference proteome</keyword>
<proteinExistence type="predicted"/>
<gene>
    <name evidence="4" type="ORF">OUZ56_016812</name>
</gene>
<accession>A0ABR0ARK6</accession>
<comment type="caution">
    <text evidence="4">The sequence shown here is derived from an EMBL/GenBank/DDBJ whole genome shotgun (WGS) entry which is preliminary data.</text>
</comment>
<dbReference type="EMBL" id="JAOYFB010000038">
    <property type="protein sequence ID" value="KAK4027765.1"/>
    <property type="molecule type" value="Genomic_DNA"/>
</dbReference>
<keyword evidence="3" id="KW-0732">Signal</keyword>
<evidence type="ECO:0000256" key="1">
    <source>
        <dbReference type="SAM" id="Coils"/>
    </source>
</evidence>
<dbReference type="Proteomes" id="UP001234178">
    <property type="component" value="Unassembled WGS sequence"/>
</dbReference>
<organism evidence="4 5">
    <name type="scientific">Daphnia magna</name>
    <dbReference type="NCBI Taxonomy" id="35525"/>
    <lineage>
        <taxon>Eukaryota</taxon>
        <taxon>Metazoa</taxon>
        <taxon>Ecdysozoa</taxon>
        <taxon>Arthropoda</taxon>
        <taxon>Crustacea</taxon>
        <taxon>Branchiopoda</taxon>
        <taxon>Diplostraca</taxon>
        <taxon>Cladocera</taxon>
        <taxon>Anomopoda</taxon>
        <taxon>Daphniidae</taxon>
        <taxon>Daphnia</taxon>
    </lineage>
</organism>
<evidence type="ECO:0008006" key="6">
    <source>
        <dbReference type="Google" id="ProtNLM"/>
    </source>
</evidence>
<feature type="coiled-coil region" evidence="1">
    <location>
        <begin position="333"/>
        <end position="360"/>
    </location>
</feature>
<name>A0ABR0ARK6_9CRUS</name>
<feature type="region of interest" description="Disordered" evidence="2">
    <location>
        <begin position="596"/>
        <end position="645"/>
    </location>
</feature>
<protein>
    <recommendedName>
        <fullName evidence="6">Glycoprotein</fullName>
    </recommendedName>
</protein>
<sequence length="645" mass="72112">MLVRYFVLVLLASLHTTGAIMTTVCDCSNERKDGFIAFDDEDCLLGSEDPAPPKNVTYTLYSHLPEVKRFPGHVCRMWAVTRSIFTDFFGWHYITESKWAVPVSTSDCEEMRDLRKCKNETMYAKGSHKYTYDVIPSLQPVWMTKRWAVTFHCKIAEVALESECDNCTINSPVGTIEFPYNGSVTRNLQTLIWEDAYKEKKPCDLKLAGESVNDGLLYKTHDPKMRRLQDRISQTDYLVNVTKELERCGKSALFSINGMEKILIVINIPTPELYTSYASGFTNATEPLATPLLVEVHSNGSYDSIDSQNTTERKIPASLAAEIKQAAHHQYTRDLALDQVNRLANEIRRLQCENRKATRNSILLSAKNDGLTVYGAQVEVARCAPFNVSFGAERTKCGNQPRFMNFTIAHNGWQLVPYHPCYWPEPNYVNFNGKTHIYADGGWVPVISTVPTNGRRLVGLATYEAYNSLQNFLQMNPAMQNGPLSHASVMADILASIHEHYAEDNSRQLLTSNVLIHHGDAPNIDFVAKIGGWVKNFGAVSGFGALSVLAVRFCGIGSLLLKAFPLLSKILQMTCFKKPPLAITAADLPMSIDVQPTAVTNPSQSTASASAAVPPRRTRPRQPRPPHTTQEGEAFLPRRQPRRVE</sequence>
<feature type="compositionally biased region" description="Low complexity" evidence="2">
    <location>
        <begin position="602"/>
        <end position="615"/>
    </location>
</feature>
<reference evidence="4 5" key="1">
    <citation type="journal article" date="2023" name="Nucleic Acids Res.">
        <title>The hologenome of Daphnia magna reveals possible DNA methylation and microbiome-mediated evolution of the host genome.</title>
        <authorList>
            <person name="Chaturvedi A."/>
            <person name="Li X."/>
            <person name="Dhandapani V."/>
            <person name="Marshall H."/>
            <person name="Kissane S."/>
            <person name="Cuenca-Cambronero M."/>
            <person name="Asole G."/>
            <person name="Calvet F."/>
            <person name="Ruiz-Romero M."/>
            <person name="Marangio P."/>
            <person name="Guigo R."/>
            <person name="Rago D."/>
            <person name="Mirbahai L."/>
            <person name="Eastwood N."/>
            <person name="Colbourne J.K."/>
            <person name="Zhou J."/>
            <person name="Mallon E."/>
            <person name="Orsini L."/>
        </authorList>
    </citation>
    <scope>NUCLEOTIDE SEQUENCE [LARGE SCALE GENOMIC DNA]</scope>
    <source>
        <strain evidence="4">LRV0_1</strain>
    </source>
</reference>